<dbReference type="Proteomes" id="UP000028709">
    <property type="component" value="Unassembled WGS sequence"/>
</dbReference>
<organism evidence="2 3">
    <name type="scientific">Chryseobacterium piperi</name>
    <dbReference type="NCBI Taxonomy" id="558152"/>
    <lineage>
        <taxon>Bacteria</taxon>
        <taxon>Pseudomonadati</taxon>
        <taxon>Bacteroidota</taxon>
        <taxon>Flavobacteriia</taxon>
        <taxon>Flavobacteriales</taxon>
        <taxon>Weeksellaceae</taxon>
        <taxon>Chryseobacterium group</taxon>
        <taxon>Chryseobacterium</taxon>
    </lineage>
</organism>
<dbReference type="RefSeq" id="WP_034681317.1">
    <property type="nucleotide sequence ID" value="NZ_CP023049.2"/>
</dbReference>
<comment type="caution">
    <text evidence="2">The sequence shown here is derived from an EMBL/GenBank/DDBJ whole genome shotgun (WGS) entry which is preliminary data.</text>
</comment>
<dbReference type="EMBL" id="JPRJ01000002">
    <property type="protein sequence ID" value="KFF30042.1"/>
    <property type="molecule type" value="Genomic_DNA"/>
</dbReference>
<evidence type="ECO:0000313" key="2">
    <source>
        <dbReference type="EMBL" id="KFF30042.1"/>
    </source>
</evidence>
<protein>
    <recommendedName>
        <fullName evidence="4">Lipoprotein</fullName>
    </recommendedName>
</protein>
<dbReference type="STRING" id="558152.IQ37_02450"/>
<dbReference type="eggNOG" id="ENOG502ZTTK">
    <property type="taxonomic scope" value="Bacteria"/>
</dbReference>
<name>A0A086BM78_9FLAO</name>
<keyword evidence="3" id="KW-1185">Reference proteome</keyword>
<reference evidence="2 3" key="1">
    <citation type="submission" date="2014-07" db="EMBL/GenBank/DDBJ databases">
        <title>Genome of Chryseobacterium piperi CTM.</title>
        <authorList>
            <person name="Pipes S.E."/>
            <person name="Stropko S.J."/>
            <person name="Newman J.D."/>
        </authorList>
    </citation>
    <scope>NUCLEOTIDE SEQUENCE [LARGE SCALE GENOMIC DNA]</scope>
    <source>
        <strain evidence="2 3">CTM</strain>
    </source>
</reference>
<feature type="region of interest" description="Disordered" evidence="1">
    <location>
        <begin position="83"/>
        <end position="121"/>
    </location>
</feature>
<dbReference type="OrthoDB" id="1275184at2"/>
<evidence type="ECO:0000256" key="1">
    <source>
        <dbReference type="SAM" id="MobiDB-lite"/>
    </source>
</evidence>
<dbReference type="PROSITE" id="PS51257">
    <property type="entry name" value="PROKAR_LIPOPROTEIN"/>
    <property type="match status" value="1"/>
</dbReference>
<dbReference type="AlphaFoldDB" id="A0A086BM78"/>
<accession>A0A086BM78</accession>
<proteinExistence type="predicted"/>
<evidence type="ECO:0000313" key="3">
    <source>
        <dbReference type="Proteomes" id="UP000028709"/>
    </source>
</evidence>
<feature type="compositionally biased region" description="Basic and acidic residues" evidence="1">
    <location>
        <begin position="83"/>
        <end position="106"/>
    </location>
</feature>
<dbReference type="KEGG" id="cpip:CJF12_14715"/>
<sequence>MKNLFFGAAVFSIIFISCSKKEPVNLNDNEEPVVHYDTTAIDSFSGGAISVDIARKIRMSSQSYKDSLKAVLKLQQEEKRIKEELEKENKKKQDEEKKKADQDKKQKTLSSENSPKEVKVE</sequence>
<gene>
    <name evidence="2" type="ORF">IQ37_02450</name>
</gene>
<evidence type="ECO:0008006" key="4">
    <source>
        <dbReference type="Google" id="ProtNLM"/>
    </source>
</evidence>